<dbReference type="CDD" id="cd06171">
    <property type="entry name" value="Sigma70_r4"/>
    <property type="match status" value="1"/>
</dbReference>
<dbReference type="Pfam" id="PF08281">
    <property type="entry name" value="Sigma70_r4_2"/>
    <property type="match status" value="1"/>
</dbReference>
<keyword evidence="4" id="KW-0804">Transcription</keyword>
<organism evidence="7 8">
    <name type="scientific">Flavivirga spongiicola</name>
    <dbReference type="NCBI Taxonomy" id="421621"/>
    <lineage>
        <taxon>Bacteria</taxon>
        <taxon>Pseudomonadati</taxon>
        <taxon>Bacteroidota</taxon>
        <taxon>Flavobacteriia</taxon>
        <taxon>Flavobacteriales</taxon>
        <taxon>Flavobacteriaceae</taxon>
        <taxon>Flavivirga</taxon>
    </lineage>
</organism>
<dbReference type="NCBIfam" id="TIGR02985">
    <property type="entry name" value="Sig70_bacteroi1"/>
    <property type="match status" value="1"/>
</dbReference>
<dbReference type="SUPFAM" id="SSF88659">
    <property type="entry name" value="Sigma3 and sigma4 domains of RNA polymerase sigma factors"/>
    <property type="match status" value="1"/>
</dbReference>
<feature type="domain" description="RNA polymerase sigma-70 region 2" evidence="5">
    <location>
        <begin position="22"/>
        <end position="87"/>
    </location>
</feature>
<keyword evidence="3" id="KW-0731">Sigma factor</keyword>
<evidence type="ECO:0000313" key="8">
    <source>
        <dbReference type="Proteomes" id="UP001337305"/>
    </source>
</evidence>
<dbReference type="InterPro" id="IPR013249">
    <property type="entry name" value="RNA_pol_sigma70_r4_t2"/>
</dbReference>
<feature type="domain" description="RNA polymerase sigma factor 70 region 4 type 2" evidence="6">
    <location>
        <begin position="117"/>
        <end position="168"/>
    </location>
</feature>
<sequence>MTELKLISKIKKNDDIAFKLIFQKFYKPLLTYTKTFTYDEDKAKDIVQEAFIILWNKRKDLLENSSLKNYLFTLAYRLYIDQYRKDKFRNKVLDELKTSALKTRVHDDEKEGQKRLKKLLKLVQDLPPRCKEILLLSKRDGLKYKEIAQKLDISQKTVESQIRIAFQKIRDGYKNEGYFFVSFYVGKFLKKFQNKR</sequence>
<evidence type="ECO:0000259" key="6">
    <source>
        <dbReference type="Pfam" id="PF08281"/>
    </source>
</evidence>
<dbReference type="Proteomes" id="UP001337305">
    <property type="component" value="Unassembled WGS sequence"/>
</dbReference>
<comment type="caution">
    <text evidence="7">The sequence shown here is derived from an EMBL/GenBank/DDBJ whole genome shotgun (WGS) entry which is preliminary data.</text>
</comment>
<evidence type="ECO:0000259" key="5">
    <source>
        <dbReference type="Pfam" id="PF04542"/>
    </source>
</evidence>
<dbReference type="InterPro" id="IPR036388">
    <property type="entry name" value="WH-like_DNA-bd_sf"/>
</dbReference>
<evidence type="ECO:0000313" key="7">
    <source>
        <dbReference type="EMBL" id="MEF3833055.1"/>
    </source>
</evidence>
<dbReference type="InterPro" id="IPR014327">
    <property type="entry name" value="RNA_pol_sigma70_bacteroid"/>
</dbReference>
<dbReference type="InterPro" id="IPR013325">
    <property type="entry name" value="RNA_pol_sigma_r2"/>
</dbReference>
<dbReference type="InterPro" id="IPR007627">
    <property type="entry name" value="RNA_pol_sigma70_r2"/>
</dbReference>
<comment type="similarity">
    <text evidence="1">Belongs to the sigma-70 factor family. ECF subfamily.</text>
</comment>
<dbReference type="PANTHER" id="PTHR43133">
    <property type="entry name" value="RNA POLYMERASE ECF-TYPE SIGMA FACTO"/>
    <property type="match status" value="1"/>
</dbReference>
<dbReference type="InterPro" id="IPR013324">
    <property type="entry name" value="RNA_pol_sigma_r3/r4-like"/>
</dbReference>
<evidence type="ECO:0000256" key="1">
    <source>
        <dbReference type="ARBA" id="ARBA00010641"/>
    </source>
</evidence>
<dbReference type="Gene3D" id="1.10.1740.10">
    <property type="match status" value="1"/>
</dbReference>
<name>A0ABU7XTD5_9FLAO</name>
<dbReference type="InterPro" id="IPR014284">
    <property type="entry name" value="RNA_pol_sigma-70_dom"/>
</dbReference>
<dbReference type="RefSeq" id="WP_303305405.1">
    <property type="nucleotide sequence ID" value="NZ_JAODOP010000004.1"/>
</dbReference>
<dbReference type="EMBL" id="JAODOP010000004">
    <property type="protein sequence ID" value="MEF3833055.1"/>
    <property type="molecule type" value="Genomic_DNA"/>
</dbReference>
<dbReference type="SUPFAM" id="SSF88946">
    <property type="entry name" value="Sigma2 domain of RNA polymerase sigma factors"/>
    <property type="match status" value="1"/>
</dbReference>
<dbReference type="InterPro" id="IPR039425">
    <property type="entry name" value="RNA_pol_sigma-70-like"/>
</dbReference>
<reference evidence="7 8" key="1">
    <citation type="submission" date="2022-09" db="EMBL/GenBank/DDBJ databases">
        <title>Genome sequencing of Flavivirga sp. MEBiC05379.</title>
        <authorList>
            <person name="Oh H.-M."/>
            <person name="Kwon K.K."/>
            <person name="Park M.J."/>
            <person name="Yang S.-H."/>
        </authorList>
    </citation>
    <scope>NUCLEOTIDE SEQUENCE [LARGE SCALE GENOMIC DNA]</scope>
    <source>
        <strain evidence="7 8">MEBiC05379</strain>
    </source>
</reference>
<dbReference type="NCBIfam" id="TIGR02937">
    <property type="entry name" value="sigma70-ECF"/>
    <property type="match status" value="1"/>
</dbReference>
<keyword evidence="2" id="KW-0805">Transcription regulation</keyword>
<accession>A0ABU7XTD5</accession>
<proteinExistence type="inferred from homology"/>
<evidence type="ECO:0000256" key="4">
    <source>
        <dbReference type="ARBA" id="ARBA00023163"/>
    </source>
</evidence>
<gene>
    <name evidence="7" type="ORF">N1F79_07925</name>
</gene>
<dbReference type="Gene3D" id="1.10.10.10">
    <property type="entry name" value="Winged helix-like DNA-binding domain superfamily/Winged helix DNA-binding domain"/>
    <property type="match status" value="1"/>
</dbReference>
<keyword evidence="8" id="KW-1185">Reference proteome</keyword>
<dbReference type="PANTHER" id="PTHR43133:SF46">
    <property type="entry name" value="RNA POLYMERASE SIGMA-70 FACTOR ECF SUBFAMILY"/>
    <property type="match status" value="1"/>
</dbReference>
<dbReference type="Pfam" id="PF04542">
    <property type="entry name" value="Sigma70_r2"/>
    <property type="match status" value="1"/>
</dbReference>
<evidence type="ECO:0000256" key="2">
    <source>
        <dbReference type="ARBA" id="ARBA00023015"/>
    </source>
</evidence>
<evidence type="ECO:0000256" key="3">
    <source>
        <dbReference type="ARBA" id="ARBA00023082"/>
    </source>
</evidence>
<protein>
    <submittedName>
        <fullName evidence="7">RNA polymerase sigma-70 factor</fullName>
    </submittedName>
</protein>